<organism evidence="1 2">
    <name type="scientific">Pseudomonas umsongensis</name>
    <dbReference type="NCBI Taxonomy" id="198618"/>
    <lineage>
        <taxon>Bacteria</taxon>
        <taxon>Pseudomonadati</taxon>
        <taxon>Pseudomonadota</taxon>
        <taxon>Gammaproteobacteria</taxon>
        <taxon>Pseudomonadales</taxon>
        <taxon>Pseudomonadaceae</taxon>
        <taxon>Pseudomonas</taxon>
    </lineage>
</organism>
<dbReference type="EMBL" id="JACHVR010000001">
    <property type="protein sequence ID" value="MBB2885632.1"/>
    <property type="molecule type" value="Genomic_DNA"/>
</dbReference>
<accession>A0ACC5MAG5</accession>
<gene>
    <name evidence="1" type="ORF">FHR69_001498</name>
</gene>
<comment type="caution">
    <text evidence="1">The sequence shown here is derived from an EMBL/GenBank/DDBJ whole genome shotgun (WGS) entry which is preliminary data.</text>
</comment>
<reference evidence="1" key="1">
    <citation type="submission" date="2020-08" db="EMBL/GenBank/DDBJ databases">
        <title>Plant associated metagenomes--Microbial community diversity and host control of community assembly across model and emerging plant ecological genomics systems.</title>
        <authorList>
            <person name="Dangl J."/>
        </authorList>
    </citation>
    <scope>NUCLEOTIDE SEQUENCE</scope>
    <source>
        <strain evidence="1">KD5</strain>
    </source>
</reference>
<protein>
    <submittedName>
        <fullName evidence="1">Uncharacterized protein</fullName>
    </submittedName>
</protein>
<name>A0ACC5MAG5_9PSED</name>
<evidence type="ECO:0000313" key="2">
    <source>
        <dbReference type="Proteomes" id="UP000589818"/>
    </source>
</evidence>
<evidence type="ECO:0000313" key="1">
    <source>
        <dbReference type="EMBL" id="MBB2885632.1"/>
    </source>
</evidence>
<sequence length="155" mass="16510">MKIKCGIALIALIQCTNSMAVADLNPQLDRAMKLSIETSNAICGQAPLAGETTKTTVQGNIDAQLSGLAKKLARLGVSLSADHTKEAHQGVLKNQVLDAIKSTQTCKLEVLKTITAHLSSMQDKEEAAHSQTITNSKNANNFNNVSNSPINIRTN</sequence>
<proteinExistence type="predicted"/>
<dbReference type="Proteomes" id="UP000589818">
    <property type="component" value="Unassembled WGS sequence"/>
</dbReference>
<keyword evidence="2" id="KW-1185">Reference proteome</keyword>